<reference evidence="3" key="2">
    <citation type="submission" date="2015-01" db="EMBL/GenBank/DDBJ databases">
        <title>Evolutionary Origins and Diversification of the Mycorrhizal Mutualists.</title>
        <authorList>
            <consortium name="DOE Joint Genome Institute"/>
            <consortium name="Mycorrhizal Genomics Consortium"/>
            <person name="Kohler A."/>
            <person name="Kuo A."/>
            <person name="Nagy L.G."/>
            <person name="Floudas D."/>
            <person name="Copeland A."/>
            <person name="Barry K.W."/>
            <person name="Cichocki N."/>
            <person name="Veneault-Fourrey C."/>
            <person name="LaButti K."/>
            <person name="Lindquist E.A."/>
            <person name="Lipzen A."/>
            <person name="Lundell T."/>
            <person name="Morin E."/>
            <person name="Murat C."/>
            <person name="Riley R."/>
            <person name="Ohm R."/>
            <person name="Sun H."/>
            <person name="Tunlid A."/>
            <person name="Henrissat B."/>
            <person name="Grigoriev I.V."/>
            <person name="Hibbett D.S."/>
            <person name="Martin F."/>
        </authorList>
    </citation>
    <scope>NUCLEOTIDE SEQUENCE [LARGE SCALE GENOMIC DNA]</scope>
    <source>
        <strain evidence="3">Foug A</strain>
    </source>
</reference>
<feature type="compositionally biased region" description="Low complexity" evidence="1">
    <location>
        <begin position="457"/>
        <end position="466"/>
    </location>
</feature>
<dbReference type="EMBL" id="KN822009">
    <property type="protein sequence ID" value="KIM68419.1"/>
    <property type="molecule type" value="Genomic_DNA"/>
</dbReference>
<feature type="compositionally biased region" description="Polar residues" evidence="1">
    <location>
        <begin position="887"/>
        <end position="910"/>
    </location>
</feature>
<dbReference type="STRING" id="1036808.A0A0C3EJJ5"/>
<feature type="compositionally biased region" description="Low complexity" evidence="1">
    <location>
        <begin position="140"/>
        <end position="154"/>
    </location>
</feature>
<feature type="region of interest" description="Disordered" evidence="1">
    <location>
        <begin position="1"/>
        <end position="198"/>
    </location>
</feature>
<sequence length="987" mass="105832">MPDSSTAILPGTSRSNSLASTASTSGTSLSRRSRIRKRTRPTGAAQPEVEFENDNVLDISASYSEEPVSALDTSSEKPNLHAATGNDVPPNGDSASADMPSPTGKDSVVIRRGAQSHPERKAETITTAIATVGKPRHSTLPRLTSPPSSFRPTPMEGDAMRSSVRDSLLTQQSSTSSSVYPLSTSTDTESPPSPVSPVEQDHHVAISTVHLDGPNAQEFDADDVAYRLRLLMKNSYFLPPAHSKPLPTDFPPVVSPTKKMPAPFLDLFRMGKTKSKPSSPEAVAPVVRVTSDSTTASGHVSRDHGRSTASPFRPSPVSQHMASMARVVVVREKVDDLDAATKQAEVDLKTHELMEHASRRVKLETFGGIVDPTDEVDVPLPSPNYPFTLQASALHGLGIEDSVGAAVLAERLPPPGSPGLSTLDPRENAWRKALLHEAVGHSLNNSAASLSPGQSTPSRSPRCPRSTESMNARAIQHQRKMLDQKIINHPIIDPSDDTDLPSTPTPAPPANPTGPPATLTPALMPDIHRLSNYAPLRAETPVPHTPLSPPPRRPLGNPQYSRSQTDLTSAKRTPGKQPPSALRKSISSPMLSDAYDLRMWTPTKTPPPVPSLSLSPEPSSAHRMSRMTIMSRYTSSDQGETAHHQQSSRPSLALSVLSVDGGLSPSNYSQPSPTASAFRDRWSEGYHSAHSQLVLEEPSQPLQDTSMSPVSHMARVSAMSPPPRSSSSAAGIALFPAPRPGYLPLQSTPSRAVQLCRSSSELSRGTFRSFASASAAPPTQLASTLNVNPSVISFHSALHSAPPPSSTAEFFDHIQGHPAMDGHYDSEDSASEVDQEITAGYASPQQPQPCPPTPLGNISTPDICGATVPYYPTGITKDRKKPVGNVPTKSPYFTNIKTSPHSLTQLSLAQHSREHLVDDEDEDESSSTAPATGGDHVRRWQRDQLALEASSKKLDGMVMQHMQAERDRMKRIAQTSKVPQSSSSFLP</sequence>
<feature type="compositionally biased region" description="Polar residues" evidence="1">
    <location>
        <begin position="559"/>
        <end position="571"/>
    </location>
</feature>
<feature type="compositionally biased region" description="Basic residues" evidence="1">
    <location>
        <begin position="31"/>
        <end position="40"/>
    </location>
</feature>
<dbReference type="Proteomes" id="UP000053989">
    <property type="component" value="Unassembled WGS sequence"/>
</dbReference>
<dbReference type="OrthoDB" id="3261862at2759"/>
<feature type="region of interest" description="Disordered" evidence="1">
    <location>
        <begin position="876"/>
        <end position="987"/>
    </location>
</feature>
<feature type="region of interest" description="Disordered" evidence="1">
    <location>
        <begin position="538"/>
        <end position="623"/>
    </location>
</feature>
<keyword evidence="3" id="KW-1185">Reference proteome</keyword>
<feature type="region of interest" description="Disordered" evidence="1">
    <location>
        <begin position="490"/>
        <end position="522"/>
    </location>
</feature>
<evidence type="ECO:0000313" key="3">
    <source>
        <dbReference type="Proteomes" id="UP000053989"/>
    </source>
</evidence>
<feature type="region of interest" description="Disordered" evidence="1">
    <location>
        <begin position="291"/>
        <end position="318"/>
    </location>
</feature>
<feature type="compositionally biased region" description="Polar residues" evidence="1">
    <location>
        <begin position="973"/>
        <end position="987"/>
    </location>
</feature>
<feature type="compositionally biased region" description="Pro residues" evidence="1">
    <location>
        <begin position="543"/>
        <end position="553"/>
    </location>
</feature>
<organism evidence="2 3">
    <name type="scientific">Scleroderma citrinum Foug A</name>
    <dbReference type="NCBI Taxonomy" id="1036808"/>
    <lineage>
        <taxon>Eukaryota</taxon>
        <taxon>Fungi</taxon>
        <taxon>Dikarya</taxon>
        <taxon>Basidiomycota</taxon>
        <taxon>Agaricomycotina</taxon>
        <taxon>Agaricomycetes</taxon>
        <taxon>Agaricomycetidae</taxon>
        <taxon>Boletales</taxon>
        <taxon>Sclerodermatineae</taxon>
        <taxon>Sclerodermataceae</taxon>
        <taxon>Scleroderma</taxon>
    </lineage>
</organism>
<feature type="compositionally biased region" description="Low complexity" evidence="1">
    <location>
        <begin position="167"/>
        <end position="190"/>
    </location>
</feature>
<feature type="compositionally biased region" description="Pro residues" evidence="1">
    <location>
        <begin position="503"/>
        <end position="515"/>
    </location>
</feature>
<accession>A0A0C3EJJ5</accession>
<feature type="compositionally biased region" description="Low complexity" evidence="1">
    <location>
        <begin position="12"/>
        <end position="30"/>
    </location>
</feature>
<dbReference type="HOGENOM" id="CLU_007930_0_0_1"/>
<dbReference type="AlphaFoldDB" id="A0A0C3EJJ5"/>
<protein>
    <submittedName>
        <fullName evidence="2">Uncharacterized protein</fullName>
    </submittedName>
</protein>
<name>A0A0C3EJJ5_9AGAM</name>
<feature type="region of interest" description="Disordered" evidence="1">
    <location>
        <begin position="444"/>
        <end position="471"/>
    </location>
</feature>
<evidence type="ECO:0000313" key="2">
    <source>
        <dbReference type="EMBL" id="KIM68419.1"/>
    </source>
</evidence>
<feature type="compositionally biased region" description="Polar residues" evidence="1">
    <location>
        <begin position="444"/>
        <end position="456"/>
    </location>
</feature>
<reference evidence="2 3" key="1">
    <citation type="submission" date="2014-04" db="EMBL/GenBank/DDBJ databases">
        <authorList>
            <consortium name="DOE Joint Genome Institute"/>
            <person name="Kuo A."/>
            <person name="Kohler A."/>
            <person name="Nagy L.G."/>
            <person name="Floudas D."/>
            <person name="Copeland A."/>
            <person name="Barry K.W."/>
            <person name="Cichocki N."/>
            <person name="Veneault-Fourrey C."/>
            <person name="LaButti K."/>
            <person name="Lindquist E.A."/>
            <person name="Lipzen A."/>
            <person name="Lundell T."/>
            <person name="Morin E."/>
            <person name="Murat C."/>
            <person name="Sun H."/>
            <person name="Tunlid A."/>
            <person name="Henrissat B."/>
            <person name="Grigoriev I.V."/>
            <person name="Hibbett D.S."/>
            <person name="Martin F."/>
            <person name="Nordberg H.P."/>
            <person name="Cantor M.N."/>
            <person name="Hua S.X."/>
        </authorList>
    </citation>
    <scope>NUCLEOTIDE SEQUENCE [LARGE SCALE GENOMIC DNA]</scope>
    <source>
        <strain evidence="2 3">Foug A</strain>
    </source>
</reference>
<gene>
    <name evidence="2" type="ORF">SCLCIDRAFT_13670</name>
</gene>
<evidence type="ECO:0000256" key="1">
    <source>
        <dbReference type="SAM" id="MobiDB-lite"/>
    </source>
</evidence>
<dbReference type="InParanoid" id="A0A0C3EJJ5"/>
<proteinExistence type="predicted"/>